<comment type="similarity">
    <text evidence="5">Belongs to the bacterial solute-binding protein 9 family.</text>
</comment>
<dbReference type="PANTHER" id="PTHR42953:SF1">
    <property type="entry name" value="METAL-BINDING PROTEIN HI_0362-RELATED"/>
    <property type="match status" value="1"/>
</dbReference>
<evidence type="ECO:0000256" key="5">
    <source>
        <dbReference type="RuleBase" id="RU003512"/>
    </source>
</evidence>
<evidence type="ECO:0000256" key="2">
    <source>
        <dbReference type="ARBA" id="ARBA00022448"/>
    </source>
</evidence>
<dbReference type="InterPro" id="IPR050492">
    <property type="entry name" value="Bact_metal-bind_prot9"/>
</dbReference>
<dbReference type="InterPro" id="IPR006127">
    <property type="entry name" value="ZnuA-like"/>
</dbReference>
<dbReference type="InterPro" id="IPR006129">
    <property type="entry name" value="AdhesinB"/>
</dbReference>
<dbReference type="KEGG" id="clia:C3E79_01460"/>
<dbReference type="AlphaFoldDB" id="A0A2S0WC29"/>
<keyword evidence="3" id="KW-0479">Metal-binding</keyword>
<sequence>MSRLVPLLLALVLGLAGCAPATDDAQHGALKIFATTGYLADAARNIAPDAEITTMVGPGGDPHTYQPTTKDLETMRDSDLVVWNGLHLEAHMIDQLESLGDKQLEVGTKVDSGELLPWPDQPGAGEKLYDPHIWNSPALWSQVVDAIGAKLGEIDPERAPEYAAAAESYKGEIAASAQRAQEALATVHPRILITGHDAFNYFGKTFGFEVFATDFVTTEAAKSPAQISALADTIAHEKVPVIFHDNQANPQAIDALKEAVRSRGWEVEVSDAELFADTLGPTPPTDTYLGAFEHNANVVAEALA</sequence>
<evidence type="ECO:0000313" key="7">
    <source>
        <dbReference type="Proteomes" id="UP000244754"/>
    </source>
</evidence>
<dbReference type="PRINTS" id="PR00691">
    <property type="entry name" value="ADHESINB"/>
</dbReference>
<dbReference type="PROSITE" id="PS51257">
    <property type="entry name" value="PROKAR_LIPOPROTEIN"/>
    <property type="match status" value="1"/>
</dbReference>
<dbReference type="PANTHER" id="PTHR42953">
    <property type="entry name" value="HIGH-AFFINITY ZINC UPTAKE SYSTEM PROTEIN ZNUA-RELATED"/>
    <property type="match status" value="1"/>
</dbReference>
<dbReference type="GO" id="GO:0007155">
    <property type="term" value="P:cell adhesion"/>
    <property type="evidence" value="ECO:0007669"/>
    <property type="project" value="InterPro"/>
</dbReference>
<comment type="subcellular location">
    <subcellularLocation>
        <location evidence="1">Cell envelope</location>
    </subcellularLocation>
</comment>
<keyword evidence="2 5" id="KW-0813">Transport</keyword>
<evidence type="ECO:0000256" key="3">
    <source>
        <dbReference type="ARBA" id="ARBA00022723"/>
    </source>
</evidence>
<dbReference type="GO" id="GO:0030313">
    <property type="term" value="C:cell envelope"/>
    <property type="evidence" value="ECO:0007669"/>
    <property type="project" value="UniProtKB-SubCell"/>
</dbReference>
<proteinExistence type="inferred from homology"/>
<dbReference type="Proteomes" id="UP000244754">
    <property type="component" value="Chromosome"/>
</dbReference>
<dbReference type="OrthoDB" id="9810636at2"/>
<keyword evidence="7" id="KW-1185">Reference proteome</keyword>
<organism evidence="6 7">
    <name type="scientific">Corynebacterium liangguodongii</name>
    <dbReference type="NCBI Taxonomy" id="2079535"/>
    <lineage>
        <taxon>Bacteria</taxon>
        <taxon>Bacillati</taxon>
        <taxon>Actinomycetota</taxon>
        <taxon>Actinomycetes</taxon>
        <taxon>Mycobacteriales</taxon>
        <taxon>Corynebacteriaceae</taxon>
        <taxon>Corynebacterium</taxon>
    </lineage>
</organism>
<dbReference type="EMBL" id="CP026948">
    <property type="protein sequence ID" value="AWB83316.1"/>
    <property type="molecule type" value="Genomic_DNA"/>
</dbReference>
<accession>A0A2S0WC29</accession>
<gene>
    <name evidence="6" type="ORF">C3E79_01460</name>
</gene>
<dbReference type="Gene3D" id="3.40.50.1980">
    <property type="entry name" value="Nitrogenase molybdenum iron protein domain"/>
    <property type="match status" value="2"/>
</dbReference>
<evidence type="ECO:0000256" key="1">
    <source>
        <dbReference type="ARBA" id="ARBA00004196"/>
    </source>
</evidence>
<protein>
    <submittedName>
        <fullName evidence="6">Zinc ABC transporter substrate-binding protein</fullName>
    </submittedName>
</protein>
<dbReference type="GO" id="GO:0030001">
    <property type="term" value="P:metal ion transport"/>
    <property type="evidence" value="ECO:0007669"/>
    <property type="project" value="InterPro"/>
</dbReference>
<dbReference type="SUPFAM" id="SSF53807">
    <property type="entry name" value="Helical backbone' metal receptor"/>
    <property type="match status" value="1"/>
</dbReference>
<dbReference type="InterPro" id="IPR006128">
    <property type="entry name" value="Lipoprotein_PsaA-like"/>
</dbReference>
<dbReference type="PRINTS" id="PR00690">
    <property type="entry name" value="ADHESNFAMILY"/>
</dbReference>
<name>A0A2S0WC29_9CORY</name>
<reference evidence="7" key="1">
    <citation type="submission" date="2018-01" db="EMBL/GenBank/DDBJ databases">
        <authorList>
            <person name="Li J."/>
        </authorList>
    </citation>
    <scope>NUCLEOTIDE SEQUENCE [LARGE SCALE GENOMIC DNA]</scope>
    <source>
        <strain evidence="7">2184</strain>
    </source>
</reference>
<dbReference type="RefSeq" id="WP_108403311.1">
    <property type="nucleotide sequence ID" value="NZ_CP026948.1"/>
</dbReference>
<dbReference type="Pfam" id="PF01297">
    <property type="entry name" value="ZnuA"/>
    <property type="match status" value="1"/>
</dbReference>
<evidence type="ECO:0000256" key="4">
    <source>
        <dbReference type="ARBA" id="ARBA00022729"/>
    </source>
</evidence>
<keyword evidence="4" id="KW-0732">Signal</keyword>
<evidence type="ECO:0000313" key="6">
    <source>
        <dbReference type="EMBL" id="AWB83316.1"/>
    </source>
</evidence>
<dbReference type="GO" id="GO:0046872">
    <property type="term" value="F:metal ion binding"/>
    <property type="evidence" value="ECO:0007669"/>
    <property type="project" value="UniProtKB-KW"/>
</dbReference>